<dbReference type="EMBL" id="KV426195">
    <property type="protein sequence ID" value="KZV85218.1"/>
    <property type="molecule type" value="Genomic_DNA"/>
</dbReference>
<protein>
    <submittedName>
        <fullName evidence="2">Uncharacterized protein</fullName>
    </submittedName>
</protein>
<feature type="region of interest" description="Disordered" evidence="1">
    <location>
        <begin position="201"/>
        <end position="239"/>
    </location>
</feature>
<dbReference type="Proteomes" id="UP000077266">
    <property type="component" value="Unassembled WGS sequence"/>
</dbReference>
<accession>A0A165DRX9</accession>
<evidence type="ECO:0000313" key="3">
    <source>
        <dbReference type="Proteomes" id="UP000077266"/>
    </source>
</evidence>
<sequence>MLRLAYPARLAGLRRDRVWMLESLQRTRPFRGTVSRARTGYSAIIAQAGCLDASLKSCHRLRAHRPVRHGADCGPTAPCALHLQTHQCNFVPRSQRPSSFGRADSLRCIDSKTPCTTLAILRTGAEAPGTSALPDTTTPGRGTHLGSFSWTASALVDFQRCLPQAAGAACVCRLSLTARTTTYVWNARTFIAPGRRRLNQDARRHAFSRHKRSPAFIQQLQSRSSRSRPRSLMSSRTAA</sequence>
<organism evidence="2 3">
    <name type="scientific">Exidia glandulosa HHB12029</name>
    <dbReference type="NCBI Taxonomy" id="1314781"/>
    <lineage>
        <taxon>Eukaryota</taxon>
        <taxon>Fungi</taxon>
        <taxon>Dikarya</taxon>
        <taxon>Basidiomycota</taxon>
        <taxon>Agaricomycotina</taxon>
        <taxon>Agaricomycetes</taxon>
        <taxon>Auriculariales</taxon>
        <taxon>Exidiaceae</taxon>
        <taxon>Exidia</taxon>
    </lineage>
</organism>
<feature type="compositionally biased region" description="Low complexity" evidence="1">
    <location>
        <begin position="230"/>
        <end position="239"/>
    </location>
</feature>
<dbReference type="InParanoid" id="A0A165DRX9"/>
<proteinExistence type="predicted"/>
<keyword evidence="3" id="KW-1185">Reference proteome</keyword>
<dbReference type="AlphaFoldDB" id="A0A165DRX9"/>
<reference evidence="2 3" key="1">
    <citation type="journal article" date="2016" name="Mol. Biol. Evol.">
        <title>Comparative Genomics of Early-Diverging Mushroom-Forming Fungi Provides Insights into the Origins of Lignocellulose Decay Capabilities.</title>
        <authorList>
            <person name="Nagy L.G."/>
            <person name="Riley R."/>
            <person name="Tritt A."/>
            <person name="Adam C."/>
            <person name="Daum C."/>
            <person name="Floudas D."/>
            <person name="Sun H."/>
            <person name="Yadav J.S."/>
            <person name="Pangilinan J."/>
            <person name="Larsson K.H."/>
            <person name="Matsuura K."/>
            <person name="Barry K."/>
            <person name="Labutti K."/>
            <person name="Kuo R."/>
            <person name="Ohm R.A."/>
            <person name="Bhattacharya S.S."/>
            <person name="Shirouzu T."/>
            <person name="Yoshinaga Y."/>
            <person name="Martin F.M."/>
            <person name="Grigoriev I.V."/>
            <person name="Hibbett D.S."/>
        </authorList>
    </citation>
    <scope>NUCLEOTIDE SEQUENCE [LARGE SCALE GENOMIC DNA]</scope>
    <source>
        <strain evidence="2 3">HHB12029</strain>
    </source>
</reference>
<gene>
    <name evidence="2" type="ORF">EXIGLDRAFT_262757</name>
</gene>
<evidence type="ECO:0000313" key="2">
    <source>
        <dbReference type="EMBL" id="KZV85218.1"/>
    </source>
</evidence>
<evidence type="ECO:0000256" key="1">
    <source>
        <dbReference type="SAM" id="MobiDB-lite"/>
    </source>
</evidence>
<name>A0A165DRX9_EXIGL</name>